<name>A0A255DQD0_9MYCO</name>
<gene>
    <name evidence="2" type="ORF">CG716_04060</name>
</gene>
<organism evidence="2 3">
    <name type="scientific">Mycolicibacterium sphagni</name>
    <dbReference type="NCBI Taxonomy" id="1786"/>
    <lineage>
        <taxon>Bacteria</taxon>
        <taxon>Bacillati</taxon>
        <taxon>Actinomycetota</taxon>
        <taxon>Actinomycetes</taxon>
        <taxon>Mycobacteriales</taxon>
        <taxon>Mycobacteriaceae</taxon>
        <taxon>Mycolicibacterium</taxon>
    </lineage>
</organism>
<dbReference type="PANTHER" id="PTHR36451:SF1">
    <property type="entry name" value="OMEGA-HYDROXY-BETA-DIHYDROMENAQUINONE-9 SULFOTRANSFERASE STF3"/>
    <property type="match status" value="1"/>
</dbReference>
<proteinExistence type="predicted"/>
<keyword evidence="3" id="KW-1185">Reference proteome</keyword>
<accession>A0A255DQD0</accession>
<dbReference type="GO" id="GO:0016740">
    <property type="term" value="F:transferase activity"/>
    <property type="evidence" value="ECO:0007669"/>
    <property type="project" value="UniProtKB-KW"/>
</dbReference>
<dbReference type="OrthoDB" id="9777890at2"/>
<dbReference type="RefSeq" id="WP_094476735.1">
    <property type="nucleotide sequence ID" value="NZ_NOZR01000003.1"/>
</dbReference>
<dbReference type="EMBL" id="NOZR01000003">
    <property type="protein sequence ID" value="OYN81556.1"/>
    <property type="molecule type" value="Genomic_DNA"/>
</dbReference>
<sequence length="379" mass="43358">MSSDFLSVEAVRASAVKATGLDDFGVDDDNYREALSVLLESFRNDADLTEVGSKMSRFFVRNALVARLVSEAAFKQYPQHVDVPIERPIFVTGLPRTGTTALHRLLCGDPRHQGLELWLAEFPQPRPPRETWKDNAVFQQLDAQFTKAHEENPDYTGLHYMTADEVEECWQLLRQSLHSVSYETLAHLPTYSQWLSHQDWSKSYARHRKNLQLIGLNDPEKRWVLKNPSHLFALDAVFATYPDALILQCHRPAETIMASMCSLSQHTTEGWSNTFTGEVIGADSLETWSRGLERFNIERAKQNPAQFYDVDYFELIREPIATVEKIYSHFGIEMTDDARAAIQRTDDESKQGPRAPKHTYSLADYGLTEDQVKERFKGL</sequence>
<dbReference type="PANTHER" id="PTHR36451">
    <property type="entry name" value="PAPS-DEPENDENT SULFOTRANSFERASE STF3"/>
    <property type="match status" value="1"/>
</dbReference>
<comment type="caution">
    <text evidence="2">The sequence shown here is derived from an EMBL/GenBank/DDBJ whole genome shotgun (WGS) entry which is preliminary data.</text>
</comment>
<dbReference type="InterPro" id="IPR052736">
    <property type="entry name" value="Stf3_sulfotransferase"/>
</dbReference>
<reference evidence="2 3" key="1">
    <citation type="submission" date="2017-07" db="EMBL/GenBank/DDBJ databases">
        <title>The new phylogeny of genus Mycobacterium.</title>
        <authorList>
            <person name="Tortoli E."/>
            <person name="Trovato A."/>
            <person name="Cirillo D.M."/>
        </authorList>
    </citation>
    <scope>NUCLEOTIDE SEQUENCE [LARGE SCALE GENOMIC DNA]</scope>
    <source>
        <strain evidence="2 3">ATCC 33027</strain>
    </source>
</reference>
<dbReference type="Pfam" id="PF13469">
    <property type="entry name" value="Sulfotransfer_3"/>
    <property type="match status" value="1"/>
</dbReference>
<dbReference type="Gene3D" id="3.40.50.300">
    <property type="entry name" value="P-loop containing nucleotide triphosphate hydrolases"/>
    <property type="match status" value="1"/>
</dbReference>
<keyword evidence="2" id="KW-0808">Transferase</keyword>
<feature type="region of interest" description="Disordered" evidence="1">
    <location>
        <begin position="343"/>
        <end position="366"/>
    </location>
</feature>
<evidence type="ECO:0000256" key="1">
    <source>
        <dbReference type="SAM" id="MobiDB-lite"/>
    </source>
</evidence>
<dbReference type="Proteomes" id="UP000216063">
    <property type="component" value="Unassembled WGS sequence"/>
</dbReference>
<evidence type="ECO:0000313" key="3">
    <source>
        <dbReference type="Proteomes" id="UP000216063"/>
    </source>
</evidence>
<evidence type="ECO:0000313" key="2">
    <source>
        <dbReference type="EMBL" id="OYN81556.1"/>
    </source>
</evidence>
<dbReference type="InterPro" id="IPR027417">
    <property type="entry name" value="P-loop_NTPase"/>
</dbReference>
<dbReference type="AlphaFoldDB" id="A0A255DQD0"/>
<protein>
    <submittedName>
        <fullName evidence="2">Sulfotransferase family protein</fullName>
    </submittedName>
</protein>
<dbReference type="SUPFAM" id="SSF52540">
    <property type="entry name" value="P-loop containing nucleoside triphosphate hydrolases"/>
    <property type="match status" value="1"/>
</dbReference>